<sequence>MKSDKILQNLLVKIQKYLTRDDVSEIILHEIGIVRLDTIKGFKEIKDSNITFEFLEDLPFQIATFTDQQFNSKYIILSSNIPGTNFRVTATHRSCLQRNCNSILIRKPLGVEFKLEDYIDKKEDIDLIKSLATVGKNVLIVGGTGTGKTSFINQMIKLIPMHQRIVTIQDSAELIIPHKNKDELIVSKNGSKNSNLDYKGALDICMRLRPDRVFLGEIDSVNTLAFLRLGNTGHKGMLSTLHTDSPNDTLNALQLNLMLGGFAANKEALNGFIASAIDYVIKIQKFENIDSKGTVSKEVKVIAIKTIKEILEEEGNKSC</sequence>
<dbReference type="SUPFAM" id="SSF52540">
    <property type="entry name" value="P-loop containing nucleoside triphosphate hydrolases"/>
    <property type="match status" value="1"/>
</dbReference>
<dbReference type="CDD" id="cd01130">
    <property type="entry name" value="VirB11-like_ATPase"/>
    <property type="match status" value="1"/>
</dbReference>
<dbReference type="EMBL" id="JAUQUR010000002">
    <property type="protein sequence ID" value="MDX4069267.1"/>
    <property type="molecule type" value="Genomic_DNA"/>
</dbReference>
<protein>
    <submittedName>
        <fullName evidence="3">ATPase, T2SS/T4P/T4SS family</fullName>
    </submittedName>
</protein>
<reference evidence="3" key="1">
    <citation type="journal article" date="2023" name="Front. Microbiol.">
        <title>Genomic diversity and taxonomic marker for Arcobacter species.</title>
        <authorList>
            <person name="Zhou G."/>
            <person name="Gu Y."/>
            <person name="Wang H."/>
            <person name="Chen X."/>
            <person name="Zhang X."/>
            <person name="Shao Z."/>
            <person name="Yan X."/>
            <person name="Zhang J."/>
            <person name="Zhang M."/>
        </authorList>
    </citation>
    <scope>NUCLEOTIDE SEQUENCE</scope>
    <source>
        <strain evidence="3">BJSY19SF1-2</strain>
    </source>
</reference>
<evidence type="ECO:0000256" key="1">
    <source>
        <dbReference type="ARBA" id="ARBA00006611"/>
    </source>
</evidence>
<dbReference type="Gene3D" id="3.30.450.90">
    <property type="match status" value="1"/>
</dbReference>
<evidence type="ECO:0000313" key="4">
    <source>
        <dbReference type="Proteomes" id="UP001283691"/>
    </source>
</evidence>
<name>A0AAW9DAC4_9BACT</name>
<accession>A0AAW9DAC4</accession>
<comment type="similarity">
    <text evidence="1">Belongs to the GSP E family.</text>
</comment>
<dbReference type="Pfam" id="PF00437">
    <property type="entry name" value="T2SSE"/>
    <property type="match status" value="1"/>
</dbReference>
<dbReference type="PANTHER" id="PTHR30486">
    <property type="entry name" value="TWITCHING MOTILITY PROTEIN PILT"/>
    <property type="match status" value="1"/>
</dbReference>
<reference evidence="3" key="2">
    <citation type="submission" date="2023-07" db="EMBL/GenBank/DDBJ databases">
        <authorList>
            <person name="Zhang M."/>
            <person name="Zhou G."/>
        </authorList>
    </citation>
    <scope>NUCLEOTIDE SEQUENCE</scope>
    <source>
        <strain evidence="3">BJSY19SF1-2</strain>
    </source>
</reference>
<dbReference type="InterPro" id="IPR027417">
    <property type="entry name" value="P-loop_NTPase"/>
</dbReference>
<dbReference type="PANTHER" id="PTHR30486:SF6">
    <property type="entry name" value="TYPE IV PILUS RETRACTATION ATPASE PILT"/>
    <property type="match status" value="1"/>
</dbReference>
<dbReference type="Gene3D" id="3.40.50.300">
    <property type="entry name" value="P-loop containing nucleotide triphosphate hydrolases"/>
    <property type="match status" value="1"/>
</dbReference>
<dbReference type="InterPro" id="IPR001482">
    <property type="entry name" value="T2SS/T4SS_dom"/>
</dbReference>
<proteinExistence type="inferred from homology"/>
<dbReference type="Proteomes" id="UP001283691">
    <property type="component" value="Unassembled WGS sequence"/>
</dbReference>
<organism evidence="3 4">
    <name type="scientific">Aliarcobacter skirrowii</name>
    <dbReference type="NCBI Taxonomy" id="28200"/>
    <lineage>
        <taxon>Bacteria</taxon>
        <taxon>Pseudomonadati</taxon>
        <taxon>Campylobacterota</taxon>
        <taxon>Epsilonproteobacteria</taxon>
        <taxon>Campylobacterales</taxon>
        <taxon>Arcobacteraceae</taxon>
        <taxon>Aliarcobacter</taxon>
    </lineage>
</organism>
<dbReference type="GO" id="GO:0016887">
    <property type="term" value="F:ATP hydrolysis activity"/>
    <property type="evidence" value="ECO:0007669"/>
    <property type="project" value="InterPro"/>
</dbReference>
<dbReference type="RefSeq" id="WP_319047993.1">
    <property type="nucleotide sequence ID" value="NZ_JAUQUR010000002.1"/>
</dbReference>
<evidence type="ECO:0000313" key="3">
    <source>
        <dbReference type="EMBL" id="MDX4069267.1"/>
    </source>
</evidence>
<dbReference type="InterPro" id="IPR050921">
    <property type="entry name" value="T4SS_GSP_E_ATPase"/>
</dbReference>
<dbReference type="AlphaFoldDB" id="A0AAW9DAC4"/>
<gene>
    <name evidence="3" type="ORF">Q6A80_05950</name>
</gene>
<evidence type="ECO:0000259" key="2">
    <source>
        <dbReference type="Pfam" id="PF00437"/>
    </source>
</evidence>
<feature type="domain" description="Bacterial type II secretion system protein E" evidence="2">
    <location>
        <begin position="122"/>
        <end position="281"/>
    </location>
</feature>
<comment type="caution">
    <text evidence="3">The sequence shown here is derived from an EMBL/GenBank/DDBJ whole genome shotgun (WGS) entry which is preliminary data.</text>
</comment>